<feature type="compositionally biased region" description="Basic and acidic residues" evidence="1">
    <location>
        <begin position="12"/>
        <end position="26"/>
    </location>
</feature>
<evidence type="ECO:0000313" key="2">
    <source>
        <dbReference type="EMBL" id="EMY32445.1"/>
    </source>
</evidence>
<reference evidence="2 3" key="1">
    <citation type="journal article" date="2013" name="Genome Announc.">
        <title>Draft Genome Sequence of Arthrobacter crystallopoietes Strain BAB-32, Revealing Genes for Bioremediation.</title>
        <authorList>
            <person name="Joshi M.N."/>
            <person name="Pandit A.S."/>
            <person name="Sharma A."/>
            <person name="Pandya R.V."/>
            <person name="Desai S.M."/>
            <person name="Saxena A.K."/>
            <person name="Bagatharia S.B."/>
        </authorList>
    </citation>
    <scope>NUCLEOTIDE SEQUENCE [LARGE SCALE GENOMIC DNA]</scope>
    <source>
        <strain evidence="2 3">BAB-32</strain>
    </source>
</reference>
<dbReference type="Gene3D" id="2.60.120.10">
    <property type="entry name" value="Jelly Rolls"/>
    <property type="match status" value="1"/>
</dbReference>
<dbReference type="CDD" id="cd06990">
    <property type="entry name" value="cupin_DUF861"/>
    <property type="match status" value="1"/>
</dbReference>
<evidence type="ECO:0008006" key="4">
    <source>
        <dbReference type="Google" id="ProtNLM"/>
    </source>
</evidence>
<evidence type="ECO:0000256" key="1">
    <source>
        <dbReference type="SAM" id="MobiDB-lite"/>
    </source>
</evidence>
<gene>
    <name evidence="2" type="ORF">D477_020093</name>
</gene>
<evidence type="ECO:0000313" key="3">
    <source>
        <dbReference type="Proteomes" id="UP000010729"/>
    </source>
</evidence>
<proteinExistence type="predicted"/>
<name>N1UTQ4_9MICC</name>
<dbReference type="RefSeq" id="WP_005274197.1">
    <property type="nucleotide sequence ID" value="NZ_ANPE02000272.1"/>
</dbReference>
<sequence length="124" mass="13536">MPANTVSNLESRSFDDPDEKRRPDKTEVDVVTVSGYTLARMRFQPGWSWADCIKPVAKTESCQSNHVGMCTSGTLTVELSDGTRATVKAGDSYAIPPGHNAWVEGDEPFVGYEFLSAAEYAKEA</sequence>
<dbReference type="InterPro" id="IPR011051">
    <property type="entry name" value="RmlC_Cupin_sf"/>
</dbReference>
<dbReference type="OrthoDB" id="161242at2"/>
<dbReference type="AlphaFoldDB" id="N1UTQ4"/>
<accession>N1UTQ4</accession>
<dbReference type="EMBL" id="ANPE02000272">
    <property type="protein sequence ID" value="EMY32445.1"/>
    <property type="molecule type" value="Genomic_DNA"/>
</dbReference>
<organism evidence="2 3">
    <name type="scientific">Arthrobacter crystallopoietes BAB-32</name>
    <dbReference type="NCBI Taxonomy" id="1246476"/>
    <lineage>
        <taxon>Bacteria</taxon>
        <taxon>Bacillati</taxon>
        <taxon>Actinomycetota</taxon>
        <taxon>Actinomycetes</taxon>
        <taxon>Micrococcales</taxon>
        <taxon>Micrococcaceae</taxon>
        <taxon>Crystallibacter</taxon>
    </lineage>
</organism>
<feature type="region of interest" description="Disordered" evidence="1">
    <location>
        <begin position="1"/>
        <end position="26"/>
    </location>
</feature>
<protein>
    <recommendedName>
        <fullName evidence="4">Cupin</fullName>
    </recommendedName>
</protein>
<comment type="caution">
    <text evidence="2">The sequence shown here is derived from an EMBL/GenBank/DDBJ whole genome shotgun (WGS) entry which is preliminary data.</text>
</comment>
<dbReference type="Proteomes" id="UP000010729">
    <property type="component" value="Unassembled WGS sequence"/>
</dbReference>
<dbReference type="InterPro" id="IPR014710">
    <property type="entry name" value="RmlC-like_jellyroll"/>
</dbReference>
<keyword evidence="3" id="KW-1185">Reference proteome</keyword>
<feature type="compositionally biased region" description="Polar residues" evidence="1">
    <location>
        <begin position="1"/>
        <end position="11"/>
    </location>
</feature>
<dbReference type="SUPFAM" id="SSF51182">
    <property type="entry name" value="RmlC-like cupins"/>
    <property type="match status" value="1"/>
</dbReference>